<dbReference type="Pfam" id="PF01590">
    <property type="entry name" value="GAF"/>
    <property type="match status" value="1"/>
</dbReference>
<dbReference type="EMBL" id="JNBS01002224">
    <property type="protein sequence ID" value="OQR93894.1"/>
    <property type="molecule type" value="Genomic_DNA"/>
</dbReference>
<evidence type="ECO:0000313" key="3">
    <source>
        <dbReference type="Proteomes" id="UP000243217"/>
    </source>
</evidence>
<accession>A0A1V9Z7B9</accession>
<dbReference type="PANTHER" id="PTHR43102:SF2">
    <property type="entry name" value="GAF DOMAIN-CONTAINING PROTEIN"/>
    <property type="match status" value="1"/>
</dbReference>
<evidence type="ECO:0000313" key="2">
    <source>
        <dbReference type="EMBL" id="OQR93894.1"/>
    </source>
</evidence>
<dbReference type="STRING" id="74557.A0A1V9Z7B9"/>
<keyword evidence="3" id="KW-1185">Reference proteome</keyword>
<name>A0A1V9Z7B9_9STRA</name>
<feature type="domain" description="GAF" evidence="1">
    <location>
        <begin position="77"/>
        <end position="177"/>
    </location>
</feature>
<organism evidence="2 3">
    <name type="scientific">Thraustotheca clavata</name>
    <dbReference type="NCBI Taxonomy" id="74557"/>
    <lineage>
        <taxon>Eukaryota</taxon>
        <taxon>Sar</taxon>
        <taxon>Stramenopiles</taxon>
        <taxon>Oomycota</taxon>
        <taxon>Saprolegniomycetes</taxon>
        <taxon>Saprolegniales</taxon>
        <taxon>Achlyaceae</taxon>
        <taxon>Thraustotheca</taxon>
    </lineage>
</organism>
<dbReference type="PANTHER" id="PTHR43102">
    <property type="entry name" value="SLR1143 PROTEIN"/>
    <property type="match status" value="1"/>
</dbReference>
<dbReference type="InterPro" id="IPR029016">
    <property type="entry name" value="GAF-like_dom_sf"/>
</dbReference>
<evidence type="ECO:0000259" key="1">
    <source>
        <dbReference type="Pfam" id="PF01590"/>
    </source>
</evidence>
<protein>
    <recommendedName>
        <fullName evidence="1">GAF domain-containing protein</fullName>
    </recommendedName>
</protein>
<reference evidence="2 3" key="1">
    <citation type="journal article" date="2014" name="Genome Biol. Evol.">
        <title>The secreted proteins of Achlya hypogyna and Thraustotheca clavata identify the ancestral oomycete secretome and reveal gene acquisitions by horizontal gene transfer.</title>
        <authorList>
            <person name="Misner I."/>
            <person name="Blouin N."/>
            <person name="Leonard G."/>
            <person name="Richards T.A."/>
            <person name="Lane C.E."/>
        </authorList>
    </citation>
    <scope>NUCLEOTIDE SEQUENCE [LARGE SCALE GENOMIC DNA]</scope>
    <source>
        <strain evidence="2 3">ATCC 34112</strain>
    </source>
</reference>
<dbReference type="OrthoDB" id="303614at2759"/>
<sequence>MDMIQSDDAKFLEHVDNKSKKSNESSGSTDVSLDLAWDDPWRLSWVQKLALKDETLYFLNEIAKKELKYPVMAVSWIDESSQRFQYKGQTVSLPRHKSLCGYVVASKEPLIVLDTLEDDRFKNHPLVTGKGNSPFDGPIRFLASAPICHDGYVLGTMFAADYAPHHPSPEDMKFLTSHMHALASTAVIIVEGSFADFKEDEPEVKPKSFWQWIACGCW</sequence>
<dbReference type="AlphaFoldDB" id="A0A1V9Z7B9"/>
<dbReference type="Proteomes" id="UP000243217">
    <property type="component" value="Unassembled WGS sequence"/>
</dbReference>
<proteinExistence type="predicted"/>
<dbReference type="SUPFAM" id="SSF55781">
    <property type="entry name" value="GAF domain-like"/>
    <property type="match status" value="1"/>
</dbReference>
<dbReference type="InterPro" id="IPR003018">
    <property type="entry name" value="GAF"/>
</dbReference>
<gene>
    <name evidence="2" type="ORF">THRCLA_08318</name>
</gene>
<comment type="caution">
    <text evidence="2">The sequence shown here is derived from an EMBL/GenBank/DDBJ whole genome shotgun (WGS) entry which is preliminary data.</text>
</comment>
<dbReference type="Gene3D" id="3.30.450.40">
    <property type="match status" value="1"/>
</dbReference>